<evidence type="ECO:0000256" key="1">
    <source>
        <dbReference type="ARBA" id="ARBA00008814"/>
    </source>
</evidence>
<dbReference type="PROSITE" id="PS50983">
    <property type="entry name" value="FE_B12_PBP"/>
    <property type="match status" value="1"/>
</dbReference>
<feature type="signal peptide" evidence="2">
    <location>
        <begin position="1"/>
        <end position="22"/>
    </location>
</feature>
<dbReference type="InterPro" id="IPR050902">
    <property type="entry name" value="ABC_Transporter_SBP"/>
</dbReference>
<evidence type="ECO:0000256" key="2">
    <source>
        <dbReference type="SAM" id="SignalP"/>
    </source>
</evidence>
<evidence type="ECO:0000259" key="3">
    <source>
        <dbReference type="PROSITE" id="PS50983"/>
    </source>
</evidence>
<keyword evidence="5" id="KW-1185">Reference proteome</keyword>
<dbReference type="Gene3D" id="3.40.50.1980">
    <property type="entry name" value="Nitrogenase molybdenum iron protein domain"/>
    <property type="match status" value="2"/>
</dbReference>
<dbReference type="SUPFAM" id="SSF53807">
    <property type="entry name" value="Helical backbone' metal receptor"/>
    <property type="match status" value="1"/>
</dbReference>
<dbReference type="RefSeq" id="WP_072901725.1">
    <property type="nucleotide sequence ID" value="NZ_FRAD01000004.1"/>
</dbReference>
<dbReference type="EMBL" id="FRAD01000004">
    <property type="protein sequence ID" value="SHJ55741.1"/>
    <property type="molecule type" value="Genomic_DNA"/>
</dbReference>
<reference evidence="4 5" key="1">
    <citation type="submission" date="2016-11" db="EMBL/GenBank/DDBJ databases">
        <authorList>
            <person name="Jaros S."/>
            <person name="Januszkiewicz K."/>
            <person name="Wedrychowicz H."/>
        </authorList>
    </citation>
    <scope>NUCLEOTIDE SEQUENCE [LARGE SCALE GENOMIC DNA]</scope>
    <source>
        <strain evidence="4 5">DSM 3090</strain>
    </source>
</reference>
<gene>
    <name evidence="4" type="ORF">SAMN02745248_00391</name>
</gene>
<feature type="chain" id="PRO_5038422646" evidence="2">
    <location>
        <begin position="23"/>
        <end position="356"/>
    </location>
</feature>
<proteinExistence type="inferred from homology"/>
<feature type="domain" description="Fe/B12 periplasmic-binding" evidence="3">
    <location>
        <begin position="80"/>
        <end position="346"/>
    </location>
</feature>
<dbReference type="Proteomes" id="UP000183952">
    <property type="component" value="Unassembled WGS sequence"/>
</dbReference>
<dbReference type="PANTHER" id="PTHR30535">
    <property type="entry name" value="VITAMIN B12-BINDING PROTEIN"/>
    <property type="match status" value="1"/>
</dbReference>
<dbReference type="InterPro" id="IPR002491">
    <property type="entry name" value="ABC_transptr_periplasmic_BD"/>
</dbReference>
<dbReference type="PANTHER" id="PTHR30535:SF34">
    <property type="entry name" value="MOLYBDATE-BINDING PROTEIN MOLA"/>
    <property type="match status" value="1"/>
</dbReference>
<dbReference type="STRING" id="1121331.SAMN02745248_00391"/>
<comment type="similarity">
    <text evidence="1">Belongs to the bacterial solute-binding protein 8 family.</text>
</comment>
<dbReference type="Pfam" id="PF01497">
    <property type="entry name" value="Peripla_BP_2"/>
    <property type="match status" value="1"/>
</dbReference>
<dbReference type="AlphaFoldDB" id="A0A1M6K9W9"/>
<sequence>MKRFKEVIAVAMCVLLSINIIACGSHDKKNSSSVGGLSNTKSSSKVSDKELPIEVKGENYPLTVKDYLKDETVIKTKPEKVAVLSGTPLNIWYDLGGKSVCTSDVSENIKLVEEHRDEIKNLPKIGPVYSIDMEGVIKMKPDLIIAQVGTQSKEAKKLREMGFNVVSTHIRGYNDVLATYRAFGKILGVEDKAEERIKKLEESKNQMVSKLPKEKKSAVILYVTSKSLAVKLDNSIAGDVARILNIDNISSGLAPDTIGSESAPIDIEYIVGKNPDYVIVTSMISSNKKAKETMEEQFKNNPAWKGVKAISDGRVIYLPQEYFLYNAGPYYDEAIEYMARGIYPDVYGKLEEWYGK</sequence>
<evidence type="ECO:0000313" key="5">
    <source>
        <dbReference type="Proteomes" id="UP000183952"/>
    </source>
</evidence>
<protein>
    <submittedName>
        <fullName evidence="4">Iron complex transport system substrate-binding protein</fullName>
    </submittedName>
</protein>
<accession>A0A1M6K9W9</accession>
<name>A0A1M6K9W9_9CLOT</name>
<evidence type="ECO:0000313" key="4">
    <source>
        <dbReference type="EMBL" id="SHJ55741.1"/>
    </source>
</evidence>
<keyword evidence="2" id="KW-0732">Signal</keyword>
<organism evidence="4 5">
    <name type="scientific">Hathewaya proteolytica DSM 3090</name>
    <dbReference type="NCBI Taxonomy" id="1121331"/>
    <lineage>
        <taxon>Bacteria</taxon>
        <taxon>Bacillati</taxon>
        <taxon>Bacillota</taxon>
        <taxon>Clostridia</taxon>
        <taxon>Eubacteriales</taxon>
        <taxon>Clostridiaceae</taxon>
        <taxon>Hathewaya</taxon>
    </lineage>
</organism>